<keyword evidence="2" id="KW-1185">Reference proteome</keyword>
<dbReference type="Proteomes" id="UP001501563">
    <property type="component" value="Unassembled WGS sequence"/>
</dbReference>
<name>A0ABP7JWX6_9ACTN</name>
<reference evidence="2" key="1">
    <citation type="journal article" date="2019" name="Int. J. Syst. Evol. Microbiol.">
        <title>The Global Catalogue of Microorganisms (GCM) 10K type strain sequencing project: providing services to taxonomists for standard genome sequencing and annotation.</title>
        <authorList>
            <consortium name="The Broad Institute Genomics Platform"/>
            <consortium name="The Broad Institute Genome Sequencing Center for Infectious Disease"/>
            <person name="Wu L."/>
            <person name="Ma J."/>
        </authorList>
    </citation>
    <scope>NUCLEOTIDE SEQUENCE [LARGE SCALE GENOMIC DNA]</scope>
    <source>
        <strain evidence="2">JCM 16578</strain>
    </source>
</reference>
<proteinExistence type="predicted"/>
<organism evidence="1 2">
    <name type="scientific">Streptomyces lannensis</name>
    <dbReference type="NCBI Taxonomy" id="766498"/>
    <lineage>
        <taxon>Bacteria</taxon>
        <taxon>Bacillati</taxon>
        <taxon>Actinomycetota</taxon>
        <taxon>Actinomycetes</taxon>
        <taxon>Kitasatosporales</taxon>
        <taxon>Streptomycetaceae</taxon>
        <taxon>Streptomyces</taxon>
    </lineage>
</organism>
<dbReference type="SUPFAM" id="SSF55961">
    <property type="entry name" value="Bet v1-like"/>
    <property type="match status" value="1"/>
</dbReference>
<protein>
    <submittedName>
        <fullName evidence="1">SRPBCC domain-containing protein</fullName>
    </submittedName>
</protein>
<evidence type="ECO:0000313" key="2">
    <source>
        <dbReference type="Proteomes" id="UP001501563"/>
    </source>
</evidence>
<dbReference type="InterPro" id="IPR023393">
    <property type="entry name" value="START-like_dom_sf"/>
</dbReference>
<gene>
    <name evidence="1" type="ORF">GCM10022207_21080</name>
</gene>
<dbReference type="EMBL" id="BAAAZA010000005">
    <property type="protein sequence ID" value="GAA3857536.1"/>
    <property type="molecule type" value="Genomic_DNA"/>
</dbReference>
<accession>A0ABP7JWX6</accession>
<comment type="caution">
    <text evidence="1">The sequence shown here is derived from an EMBL/GenBank/DDBJ whole genome shotgun (WGS) entry which is preliminary data.</text>
</comment>
<sequence length="244" mass="27118">MSREFEIAREFEVDATPEQVWDAFTTGTGGWLWPMDAPEPREGGTGPFGSTVVTWDPPHRYTNRVANVEGIAEQTLNQLDYTIEPREGGRHAWVRYVHSGIFVEDWDNQYDGADKHTDFYLHTMREYLTHFAPRPVAFTTLDGPEASKAADALSTAVRGLGLAEDVPAGTTVEVRGPDKGLFPAVVDYHNPYFLGLRSDDALIRVFGRNHWGAPVGISVHDFAPGADAKADAAAWQRWLDEVFA</sequence>
<dbReference type="RefSeq" id="WP_345547548.1">
    <property type="nucleotide sequence ID" value="NZ_BAAAZA010000005.1"/>
</dbReference>
<dbReference type="CDD" id="cd07814">
    <property type="entry name" value="SRPBCC_CalC_Aha1-like"/>
    <property type="match status" value="1"/>
</dbReference>
<dbReference type="Gene3D" id="3.30.530.20">
    <property type="match status" value="1"/>
</dbReference>
<evidence type="ECO:0000313" key="1">
    <source>
        <dbReference type="EMBL" id="GAA3857536.1"/>
    </source>
</evidence>